<name>A0A7D9LKW0_PARCT</name>
<proteinExistence type="predicted"/>
<keyword evidence="3" id="KW-1185">Reference proteome</keyword>
<reference evidence="2" key="1">
    <citation type="submission" date="2020-04" db="EMBL/GenBank/DDBJ databases">
        <authorList>
            <person name="Alioto T."/>
            <person name="Alioto T."/>
            <person name="Gomez Garrido J."/>
        </authorList>
    </citation>
    <scope>NUCLEOTIDE SEQUENCE</scope>
    <source>
        <strain evidence="2">A484AB</strain>
    </source>
</reference>
<dbReference type="EMBL" id="CACRXK020021060">
    <property type="protein sequence ID" value="CAB4035447.1"/>
    <property type="molecule type" value="Genomic_DNA"/>
</dbReference>
<accession>A0A7D9LKW0</accession>
<evidence type="ECO:0000313" key="3">
    <source>
        <dbReference type="Proteomes" id="UP001152795"/>
    </source>
</evidence>
<evidence type="ECO:0000256" key="1">
    <source>
        <dbReference type="SAM" id="MobiDB-lite"/>
    </source>
</evidence>
<sequence>MRLELEEEKLKNLRLKQQIKILSDEVKKSKSGRRQASFNTNSASTMETNNNIQINENNGPKTKDIVIDSLVPKIHLTKQSKDDSLYNLQNHEPEDMQIPVTTESFNHQLNNYKMKHVKQRSSHTLIPNAIKQTTNEPPPKRENKRPNLKINPSFDQQLKDCRTKHDSQCPISTTKRQPIKENKKTSVLGHNQQAVSFSKQHVNHRREIHYYARNKHNNKIRSNHNRFNKPTPKPANHRIHNQNQHRTPPAADYGNFSDFFPASLPFQLRRYFPTHPRRQVWIFYLKYVNRVTKR</sequence>
<gene>
    <name evidence="2" type="ORF">PACLA_8A084194</name>
</gene>
<comment type="caution">
    <text evidence="2">The sequence shown here is derived from an EMBL/GenBank/DDBJ whole genome shotgun (WGS) entry which is preliminary data.</text>
</comment>
<dbReference type="AlphaFoldDB" id="A0A7D9LKW0"/>
<dbReference type="Proteomes" id="UP001152795">
    <property type="component" value="Unassembled WGS sequence"/>
</dbReference>
<evidence type="ECO:0000313" key="2">
    <source>
        <dbReference type="EMBL" id="CAB4035447.1"/>
    </source>
</evidence>
<protein>
    <submittedName>
        <fullName evidence="2">Uncharacterized protein</fullName>
    </submittedName>
</protein>
<organism evidence="2 3">
    <name type="scientific">Paramuricea clavata</name>
    <name type="common">Red gorgonian</name>
    <name type="synonym">Violescent sea-whip</name>
    <dbReference type="NCBI Taxonomy" id="317549"/>
    <lineage>
        <taxon>Eukaryota</taxon>
        <taxon>Metazoa</taxon>
        <taxon>Cnidaria</taxon>
        <taxon>Anthozoa</taxon>
        <taxon>Octocorallia</taxon>
        <taxon>Malacalcyonacea</taxon>
        <taxon>Plexauridae</taxon>
        <taxon>Paramuricea</taxon>
    </lineage>
</organism>
<feature type="region of interest" description="Disordered" evidence="1">
    <location>
        <begin position="220"/>
        <end position="252"/>
    </location>
</feature>
<feature type="region of interest" description="Disordered" evidence="1">
    <location>
        <begin position="130"/>
        <end position="152"/>
    </location>
</feature>